<keyword evidence="3" id="KW-1185">Reference proteome</keyword>
<dbReference type="AlphaFoldDB" id="D3UHU8"/>
<sequence length="171" mass="19643">MGARFFKCAFERAYYSRKLCATQEGELWLLLSFWWAMGCASPALFLFPLKRLDFFQSLFFLNFFIRGFETLFFSLPCGESLSSTTREAPPFFFARAFFLPCGEFFSLTRGRGLYVQVWARASLVREVTPPPYPSPTPVRLYLIFIVGSGPQGFFKMLPLVPSCCNHCILIN</sequence>
<dbReference type="HOGENOM" id="CLU_1560830_0_0_7"/>
<evidence type="ECO:0000313" key="3">
    <source>
        <dbReference type="Proteomes" id="UP000001522"/>
    </source>
</evidence>
<keyword evidence="1" id="KW-1133">Transmembrane helix</keyword>
<gene>
    <name evidence="2" type="ordered locus">HMU08140</name>
</gene>
<accession>D3UHU8</accession>
<feature type="transmembrane region" description="Helical" evidence="1">
    <location>
        <begin position="27"/>
        <end position="47"/>
    </location>
</feature>
<keyword evidence="1" id="KW-0472">Membrane</keyword>
<dbReference type="EMBL" id="FN555004">
    <property type="protein sequence ID" value="CBG40071.1"/>
    <property type="molecule type" value="Genomic_DNA"/>
</dbReference>
<proteinExistence type="predicted"/>
<reference evidence="2 3" key="1">
    <citation type="journal article" date="2010" name="BMC Genomics">
        <title>Comparative genomics and proteomics of Helicobacter mustelae, an ulcerogenic and carcinogenic gastric pathogen.</title>
        <authorList>
            <person name="O'Toole P.W."/>
            <person name="Snelling W.J."/>
            <person name="Canchaya C."/>
            <person name="Forde B.M."/>
            <person name="Hardie K.R."/>
            <person name="Josenhans C."/>
            <person name="Graham R.L.J."/>
            <person name="McMullan G."/>
            <person name="Parkhill J."/>
            <person name="Belda E."/>
            <person name="Bentley S.D."/>
        </authorList>
    </citation>
    <scope>NUCLEOTIDE SEQUENCE [LARGE SCALE GENOMIC DNA]</scope>
    <source>
        <strain evidence="3">ATCC 43772 / LMG 18044 / NCTC 12198 / 12198</strain>
    </source>
</reference>
<name>D3UHU8_HELM1</name>
<evidence type="ECO:0000256" key="1">
    <source>
        <dbReference type="SAM" id="Phobius"/>
    </source>
</evidence>
<keyword evidence="1" id="KW-0812">Transmembrane</keyword>
<dbReference type="Proteomes" id="UP000001522">
    <property type="component" value="Chromosome"/>
</dbReference>
<evidence type="ECO:0000313" key="2">
    <source>
        <dbReference type="EMBL" id="CBG40071.1"/>
    </source>
</evidence>
<dbReference type="STRING" id="679897.HMU08140"/>
<organism evidence="2 3">
    <name type="scientific">Helicobacter mustelae (strain ATCC 43772 / CCUG 25715 / CIP 103759 / LMG 18044 / NCTC 12198 / R85-136P)</name>
    <name type="common">Campylobacter mustelae</name>
    <dbReference type="NCBI Taxonomy" id="679897"/>
    <lineage>
        <taxon>Bacteria</taxon>
        <taxon>Pseudomonadati</taxon>
        <taxon>Campylobacterota</taxon>
        <taxon>Epsilonproteobacteria</taxon>
        <taxon>Campylobacterales</taxon>
        <taxon>Helicobacteraceae</taxon>
        <taxon>Helicobacter</taxon>
    </lineage>
</organism>
<protein>
    <submittedName>
        <fullName evidence="2">Uncharacterized protein</fullName>
    </submittedName>
</protein>
<dbReference type="KEGG" id="hms:HMU08140"/>